<organism evidence="3 4">
    <name type="scientific">Amphibalanus amphitrite</name>
    <name type="common">Striped barnacle</name>
    <name type="synonym">Balanus amphitrite</name>
    <dbReference type="NCBI Taxonomy" id="1232801"/>
    <lineage>
        <taxon>Eukaryota</taxon>
        <taxon>Metazoa</taxon>
        <taxon>Ecdysozoa</taxon>
        <taxon>Arthropoda</taxon>
        <taxon>Crustacea</taxon>
        <taxon>Multicrustacea</taxon>
        <taxon>Cirripedia</taxon>
        <taxon>Thoracica</taxon>
        <taxon>Thoracicalcarea</taxon>
        <taxon>Balanomorpha</taxon>
        <taxon>Balanoidea</taxon>
        <taxon>Balanidae</taxon>
        <taxon>Amphibalaninae</taxon>
        <taxon>Amphibalanus</taxon>
    </lineage>
</organism>
<gene>
    <name evidence="3" type="ORF">FJT64_025414</name>
</gene>
<proteinExistence type="predicted"/>
<protein>
    <submittedName>
        <fullName evidence="3">Uncharacterized protein</fullName>
    </submittedName>
</protein>
<evidence type="ECO:0000256" key="2">
    <source>
        <dbReference type="SAM" id="MobiDB-lite"/>
    </source>
</evidence>
<dbReference type="Proteomes" id="UP000440578">
    <property type="component" value="Unassembled WGS sequence"/>
</dbReference>
<accession>A0A6A4W596</accession>
<evidence type="ECO:0000313" key="4">
    <source>
        <dbReference type="Proteomes" id="UP000440578"/>
    </source>
</evidence>
<feature type="compositionally biased region" description="Low complexity" evidence="2">
    <location>
        <begin position="101"/>
        <end position="113"/>
    </location>
</feature>
<keyword evidence="1" id="KW-0175">Coiled coil</keyword>
<evidence type="ECO:0000313" key="3">
    <source>
        <dbReference type="EMBL" id="KAF0302486.1"/>
    </source>
</evidence>
<dbReference type="OrthoDB" id="10051210at2759"/>
<feature type="region of interest" description="Disordered" evidence="2">
    <location>
        <begin position="1"/>
        <end position="31"/>
    </location>
</feature>
<feature type="region of interest" description="Disordered" evidence="2">
    <location>
        <begin position="84"/>
        <end position="114"/>
    </location>
</feature>
<dbReference type="AlphaFoldDB" id="A0A6A4W596"/>
<dbReference type="EMBL" id="VIIS01001054">
    <property type="protein sequence ID" value="KAF0302486.1"/>
    <property type="molecule type" value="Genomic_DNA"/>
</dbReference>
<evidence type="ECO:0000256" key="1">
    <source>
        <dbReference type="SAM" id="Coils"/>
    </source>
</evidence>
<keyword evidence="4" id="KW-1185">Reference proteome</keyword>
<reference evidence="3 4" key="1">
    <citation type="submission" date="2019-07" db="EMBL/GenBank/DDBJ databases">
        <title>Draft genome assembly of a fouling barnacle, Amphibalanus amphitrite (Darwin, 1854): The first reference genome for Thecostraca.</title>
        <authorList>
            <person name="Kim W."/>
        </authorList>
    </citation>
    <scope>NUCLEOTIDE SEQUENCE [LARGE SCALE GENOMIC DNA]</scope>
    <source>
        <strain evidence="3">SNU_AA5</strain>
        <tissue evidence="3">Soma without cirri and trophi</tissue>
    </source>
</reference>
<sequence length="161" mass="18302">MLGKLEKDGTSLLDELTTQDEDEQTNEKMAKKAAKWKHSHLLLLQTNEDLRPLLGAEYEVHKSTYEDRLMQLDSTRATIESLMLPEEVTSEKPKRRPGDCSSVAQSSRSSSGSAMKAQLFMLKVQESQHAAETKARAAALEEKQKLEMEMKMMESKMQELR</sequence>
<name>A0A6A4W596_AMPAM</name>
<feature type="coiled-coil region" evidence="1">
    <location>
        <begin position="129"/>
        <end position="156"/>
    </location>
</feature>
<feature type="compositionally biased region" description="Basic and acidic residues" evidence="2">
    <location>
        <begin position="89"/>
        <end position="98"/>
    </location>
</feature>
<comment type="caution">
    <text evidence="3">The sequence shown here is derived from an EMBL/GenBank/DDBJ whole genome shotgun (WGS) entry which is preliminary data.</text>
</comment>